<feature type="domain" description="Ice-binding protein C-terminal" evidence="1">
    <location>
        <begin position="276"/>
        <end position="298"/>
    </location>
</feature>
<dbReference type="OrthoDB" id="5570760at2"/>
<accession>A0A4Q9GXF5</accession>
<organism evidence="2 3">
    <name type="scientific">Aquabacterium lacunae</name>
    <dbReference type="NCBI Taxonomy" id="2528630"/>
    <lineage>
        <taxon>Bacteria</taxon>
        <taxon>Pseudomonadati</taxon>
        <taxon>Pseudomonadota</taxon>
        <taxon>Betaproteobacteria</taxon>
        <taxon>Burkholderiales</taxon>
        <taxon>Aquabacterium</taxon>
    </lineage>
</organism>
<keyword evidence="3" id="KW-1185">Reference proteome</keyword>
<evidence type="ECO:0000313" key="2">
    <source>
        <dbReference type="EMBL" id="TBO28302.1"/>
    </source>
</evidence>
<comment type="caution">
    <text evidence="2">The sequence shown here is derived from an EMBL/GenBank/DDBJ whole genome shotgun (WGS) entry which is preliminary data.</text>
</comment>
<reference evidence="2 3" key="1">
    <citation type="submission" date="2019-02" db="EMBL/GenBank/DDBJ databases">
        <title>Aquabacterium sp. strain KMB7.</title>
        <authorList>
            <person name="Chen W.-M."/>
        </authorList>
    </citation>
    <scope>NUCLEOTIDE SEQUENCE [LARGE SCALE GENOMIC DNA]</scope>
    <source>
        <strain evidence="2 3">KMB7</strain>
    </source>
</reference>
<dbReference type="EMBL" id="SIXI01000007">
    <property type="protein sequence ID" value="TBO28302.1"/>
    <property type="molecule type" value="Genomic_DNA"/>
</dbReference>
<dbReference type="Pfam" id="PF07589">
    <property type="entry name" value="PEP-CTERM"/>
    <property type="match status" value="1"/>
</dbReference>
<sequence>MCMEPRLIEGGAVHSGYFYGAFCGEWVQCDHQSTAEACMKSKGGCGVAAWGVLAWALCAGGAQAAIGEVNFITTLTGPEGARDLTTASYSFLTFDEWVGVTRRQTFVSAEWWAPETSEPFRDENGQWVVRQEGTQLIQGDDWHLRAASVDRFSVSSGPALAGPPEVGWQTLSLQPTTTDPLLSLTLSLTSAQAPVVTFNGQQVTMVDRGIGPSGLTEWRLDLGYQPDVTFSGLLAQAAPGADITNLWVYADTARDGNFVWLPTPVYEQVAVSRLLPVPEPSTWAMAAVGLLAWGVWGRQRRV</sequence>
<gene>
    <name evidence="2" type="ORF">EYS42_14950</name>
</gene>
<evidence type="ECO:0000313" key="3">
    <source>
        <dbReference type="Proteomes" id="UP000292120"/>
    </source>
</evidence>
<name>A0A4Q9GXF5_9BURK</name>
<dbReference type="AlphaFoldDB" id="A0A4Q9GXF5"/>
<evidence type="ECO:0000259" key="1">
    <source>
        <dbReference type="Pfam" id="PF07589"/>
    </source>
</evidence>
<proteinExistence type="predicted"/>
<protein>
    <submittedName>
        <fullName evidence="2">PEP-CTERM sorting domain-containing protein</fullName>
    </submittedName>
</protein>
<dbReference type="Proteomes" id="UP000292120">
    <property type="component" value="Unassembled WGS sequence"/>
</dbReference>
<dbReference type="InterPro" id="IPR013424">
    <property type="entry name" value="Ice-binding_C"/>
</dbReference>